<dbReference type="AlphaFoldDB" id="A0A9N9JC98"/>
<protein>
    <submittedName>
        <fullName evidence="1">909_t:CDS:1</fullName>
    </submittedName>
</protein>
<dbReference type="Proteomes" id="UP000789759">
    <property type="component" value="Unassembled WGS sequence"/>
</dbReference>
<proteinExistence type="predicted"/>
<gene>
    <name evidence="1" type="ORF">CPELLU_LOCUS16016</name>
</gene>
<sequence length="381" mass="44166">MFVHEYFDSVSKDWTIRDFLEECDLESFDLKIDCYTRSLEAVVKEGGGNRKIKAQQLLDNYKKASIRDCEAYIRNAILYVKTQNGIFASGSIIPKRDREEDNVLEGELEDSLFQENSGAIVNYKSIINNMCIRSTIDKWRESSKYVKEIHKQDLMRYNIIDTINSSGTKARELFKHEWDNIISIIKKLLMSRPDTTSLSSDSDSVLALADQDMEQDGKNCRDNLCLFHQNTVERLCNAIMTEREKLHADGNIKWKKRSLKLMKMLNILCCFCIVIGFGPSTNSLHFCVIIAGSNSRMAEITSKKIQPNMIILLDDNQRCFENKIDVIISILELSLEFSTLEISRFSSNFDYTYYVGDRNKTAKMFKIIFIKYLGDFEKFRK</sequence>
<evidence type="ECO:0000313" key="1">
    <source>
        <dbReference type="EMBL" id="CAG8774019.1"/>
    </source>
</evidence>
<reference evidence="1" key="1">
    <citation type="submission" date="2021-06" db="EMBL/GenBank/DDBJ databases">
        <authorList>
            <person name="Kallberg Y."/>
            <person name="Tangrot J."/>
            <person name="Rosling A."/>
        </authorList>
    </citation>
    <scope>NUCLEOTIDE SEQUENCE</scope>
    <source>
        <strain evidence="1">FL966</strain>
    </source>
</reference>
<accession>A0A9N9JC98</accession>
<evidence type="ECO:0000313" key="2">
    <source>
        <dbReference type="Proteomes" id="UP000789759"/>
    </source>
</evidence>
<dbReference type="EMBL" id="CAJVQA010022476">
    <property type="protein sequence ID" value="CAG8774019.1"/>
    <property type="molecule type" value="Genomic_DNA"/>
</dbReference>
<keyword evidence="2" id="KW-1185">Reference proteome</keyword>
<organism evidence="1 2">
    <name type="scientific">Cetraspora pellucida</name>
    <dbReference type="NCBI Taxonomy" id="1433469"/>
    <lineage>
        <taxon>Eukaryota</taxon>
        <taxon>Fungi</taxon>
        <taxon>Fungi incertae sedis</taxon>
        <taxon>Mucoromycota</taxon>
        <taxon>Glomeromycotina</taxon>
        <taxon>Glomeromycetes</taxon>
        <taxon>Diversisporales</taxon>
        <taxon>Gigasporaceae</taxon>
        <taxon>Cetraspora</taxon>
    </lineage>
</organism>
<name>A0A9N9JC98_9GLOM</name>
<dbReference type="OrthoDB" id="2443197at2759"/>
<comment type="caution">
    <text evidence="1">The sequence shown here is derived from an EMBL/GenBank/DDBJ whole genome shotgun (WGS) entry which is preliminary data.</text>
</comment>